<dbReference type="Gene3D" id="3.40.50.300">
    <property type="entry name" value="P-loop containing nucleotide triphosphate hydrolases"/>
    <property type="match status" value="2"/>
</dbReference>
<dbReference type="InParanoid" id="A0A2K3CQR4"/>
<dbReference type="AlphaFoldDB" id="A0A2K3CQR4"/>
<keyword evidence="4" id="KW-0347">Helicase</keyword>
<dbReference type="STRING" id="3055.A0A2K3CQR4"/>
<feature type="compositionally biased region" description="Low complexity" evidence="6">
    <location>
        <begin position="776"/>
        <end position="809"/>
    </location>
</feature>
<keyword evidence="10" id="KW-1185">Reference proteome</keyword>
<dbReference type="FunCoup" id="A0A2K3CQR4">
    <property type="interactions" value="782"/>
</dbReference>
<dbReference type="GO" id="GO:0004386">
    <property type="term" value="F:helicase activity"/>
    <property type="evidence" value="ECO:0007669"/>
    <property type="project" value="UniProtKB-KW"/>
</dbReference>
<dbReference type="KEGG" id="cre:CHLRE_17g727700v5"/>
<evidence type="ECO:0008006" key="11">
    <source>
        <dbReference type="Google" id="ProtNLM"/>
    </source>
</evidence>
<dbReference type="OrthoDB" id="4255at2759"/>
<evidence type="ECO:0000259" key="7">
    <source>
        <dbReference type="PROSITE" id="PS51192"/>
    </source>
</evidence>
<name>A0A2K3CQR4_CHLRE</name>
<dbReference type="Pfam" id="PF00271">
    <property type="entry name" value="Helicase_C"/>
    <property type="match status" value="1"/>
</dbReference>
<gene>
    <name evidence="9" type="ORF">CHLRE_17g727700v5</name>
</gene>
<feature type="domain" description="Helicase ATP-binding" evidence="7">
    <location>
        <begin position="112"/>
        <end position="292"/>
    </location>
</feature>
<dbReference type="SMART" id="SM00487">
    <property type="entry name" value="DEXDc"/>
    <property type="match status" value="1"/>
</dbReference>
<dbReference type="CDD" id="cd18787">
    <property type="entry name" value="SF2_C_DEAD"/>
    <property type="match status" value="1"/>
</dbReference>
<dbReference type="InterPro" id="IPR050079">
    <property type="entry name" value="DEAD_box_RNA_helicase"/>
</dbReference>
<evidence type="ECO:0000259" key="8">
    <source>
        <dbReference type="PROSITE" id="PS51194"/>
    </source>
</evidence>
<feature type="compositionally biased region" description="Basic and acidic residues" evidence="6">
    <location>
        <begin position="697"/>
        <end position="708"/>
    </location>
</feature>
<dbReference type="InterPro" id="IPR044742">
    <property type="entry name" value="DEAD/DEAH_RhlB"/>
</dbReference>
<dbReference type="GO" id="GO:0016787">
    <property type="term" value="F:hydrolase activity"/>
    <property type="evidence" value="ECO:0007669"/>
    <property type="project" value="UniProtKB-KW"/>
</dbReference>
<dbReference type="InterPro" id="IPR027417">
    <property type="entry name" value="P-loop_NTPase"/>
</dbReference>
<dbReference type="PaxDb" id="3055-EDP00427"/>
<dbReference type="GeneID" id="5722812"/>
<dbReference type="GO" id="GO:0005737">
    <property type="term" value="C:cytoplasm"/>
    <property type="evidence" value="ECO:0000318"/>
    <property type="project" value="GO_Central"/>
</dbReference>
<feature type="domain" description="Helicase C-terminal" evidence="8">
    <location>
        <begin position="325"/>
        <end position="479"/>
    </location>
</feature>
<dbReference type="PANTHER" id="PTHR47959">
    <property type="entry name" value="ATP-DEPENDENT RNA HELICASE RHLE-RELATED"/>
    <property type="match status" value="1"/>
</dbReference>
<dbReference type="Pfam" id="PF00270">
    <property type="entry name" value="DEAD"/>
    <property type="match status" value="1"/>
</dbReference>
<dbReference type="Pfam" id="PF26142">
    <property type="entry name" value="DD_DDX21-DDX50"/>
    <property type="match status" value="1"/>
</dbReference>
<dbReference type="EMBL" id="CM008978">
    <property type="protein sequence ID" value="PNW70626.1"/>
    <property type="molecule type" value="Genomic_DNA"/>
</dbReference>
<keyword evidence="5" id="KW-0067">ATP-binding</keyword>
<feature type="compositionally biased region" description="Basic and acidic residues" evidence="6">
    <location>
        <begin position="716"/>
        <end position="731"/>
    </location>
</feature>
<dbReference type="Proteomes" id="UP000006906">
    <property type="component" value="Chromosome 17"/>
</dbReference>
<dbReference type="GO" id="GO:0005524">
    <property type="term" value="F:ATP binding"/>
    <property type="evidence" value="ECO:0007669"/>
    <property type="project" value="UniProtKB-KW"/>
</dbReference>
<keyword evidence="2" id="KW-0547">Nucleotide-binding</keyword>
<evidence type="ECO:0000256" key="2">
    <source>
        <dbReference type="ARBA" id="ARBA00022741"/>
    </source>
</evidence>
<evidence type="ECO:0000256" key="3">
    <source>
        <dbReference type="ARBA" id="ARBA00022801"/>
    </source>
</evidence>
<dbReference type="PROSITE" id="PS51192">
    <property type="entry name" value="HELICASE_ATP_BIND_1"/>
    <property type="match status" value="1"/>
</dbReference>
<evidence type="ECO:0000313" key="10">
    <source>
        <dbReference type="Proteomes" id="UP000006906"/>
    </source>
</evidence>
<dbReference type="PANTHER" id="PTHR47959:SF1">
    <property type="entry name" value="ATP-DEPENDENT RNA HELICASE DBPA"/>
    <property type="match status" value="1"/>
</dbReference>
<dbReference type="InterPro" id="IPR014001">
    <property type="entry name" value="Helicase_ATP-bd"/>
</dbReference>
<feature type="compositionally biased region" description="Gly residues" evidence="6">
    <location>
        <begin position="669"/>
        <end position="694"/>
    </location>
</feature>
<evidence type="ECO:0000256" key="5">
    <source>
        <dbReference type="ARBA" id="ARBA00022840"/>
    </source>
</evidence>
<dbReference type="InterPro" id="IPR001650">
    <property type="entry name" value="Helicase_C-like"/>
</dbReference>
<feature type="compositionally biased region" description="Gly residues" evidence="6">
    <location>
        <begin position="647"/>
        <end position="656"/>
    </location>
</feature>
<feature type="compositionally biased region" description="Basic and acidic residues" evidence="6">
    <location>
        <begin position="657"/>
        <end position="668"/>
    </location>
</feature>
<evidence type="ECO:0000313" key="9">
    <source>
        <dbReference type="EMBL" id="PNW70626.1"/>
    </source>
</evidence>
<comment type="similarity">
    <text evidence="1">Belongs to the DEAD box helicase family. DDX21/DDX50 subfamily.</text>
</comment>
<proteinExistence type="inferred from homology"/>
<dbReference type="Gramene" id="PNW70626">
    <property type="protein sequence ID" value="PNW70626"/>
    <property type="gene ID" value="CHLRE_17g727700v5"/>
</dbReference>
<organism evidence="9 10">
    <name type="scientific">Chlamydomonas reinhardtii</name>
    <name type="common">Chlamydomonas smithii</name>
    <dbReference type="NCBI Taxonomy" id="3055"/>
    <lineage>
        <taxon>Eukaryota</taxon>
        <taxon>Viridiplantae</taxon>
        <taxon>Chlorophyta</taxon>
        <taxon>core chlorophytes</taxon>
        <taxon>Chlorophyceae</taxon>
        <taxon>CS clade</taxon>
        <taxon>Chlamydomonadales</taxon>
        <taxon>Chlamydomonadaceae</taxon>
        <taxon>Chlamydomonas</taxon>
    </lineage>
</organism>
<dbReference type="ExpressionAtlas" id="A0A2K3CQR4">
    <property type="expression patterns" value="baseline and differential"/>
</dbReference>
<dbReference type="GO" id="GO:0000373">
    <property type="term" value="P:Group II intron splicing"/>
    <property type="evidence" value="ECO:0000318"/>
    <property type="project" value="GO_Central"/>
</dbReference>
<accession>A0A2K3CQR4</accession>
<dbReference type="GO" id="GO:0003676">
    <property type="term" value="F:nucleic acid binding"/>
    <property type="evidence" value="ECO:0007669"/>
    <property type="project" value="InterPro"/>
</dbReference>
<dbReference type="InterPro" id="IPR011545">
    <property type="entry name" value="DEAD/DEAH_box_helicase_dom"/>
</dbReference>
<dbReference type="PROSITE" id="PS51194">
    <property type="entry name" value="HELICASE_CTER"/>
    <property type="match status" value="1"/>
</dbReference>
<sequence length="826" mass="86792">MLLTKFRLTWAASQRAGRAQRVVKPSVVPRATPSTSRRLQRPCRAIATDMETSFSSLLDDETELEEDEVVSDQEKEIDESLLIANLGLSPETMDALANRGIFSLFPVQAQVLEPIASGRDVVCRAKTGSGKTLAFALPVVENLLEEDRKTRPRKGRSPRCVVLAPTRELANQVSREFESVCPALKVDSFYGGVSISAQMRSLERGVDVVVGTPGRVIDLMQRGSLKLDAVRYAILDEADSMLDMGFEQDMETILGAMPTAAANERQTLLFSATLPKWVKSVAKRYQQNPLTIDLVGEENTGRLADTIRLLVQQVEGAQKMSALQGVLSMYGNTAGGGKAIIFVNTKAKADEVNLAVNEFAPCDALHGDISQAQREKALSLFREGKYAALVATDVAARGLDIPNVDLVVHYDVPQDNEAFLHRSGRTGRAGKTGTAVVLFTDRESRALGLILRATKVSNAELVGAPDPADVMRTASRSVLGKLDKVDNGVVDFFVPAAERLMSSEQPSRVLAAALAAMAGFRTVPQPRSLLTYEAGFVTLRLMTSKGMVVDGIRSLGVALKQLTAAAPAGPARTALADVDRLIGRVRPVEGQPGDAAEAGLAGLAFDLPTSVAESLVLHCASAADAKGWVLDKPRSIALEVDALMSGSRGGGGGGGRFGRDRDGGRSDRYGGGGRGGDRYGGGGGSRERFGGGGASRSYDRSDRGDRSFGRGGGGGGDRDRRSGGGDRDRRSGGGSGGSYSGSSYDDWSKGGSSGGGSWGSGGRSSRSGGGGGGGRDSYYQDSSRSRSGVAARSSPSTGGSSGTGSAAPSKARRMDDPATADGWGQW</sequence>
<dbReference type="SMART" id="SM00490">
    <property type="entry name" value="HELICc"/>
    <property type="match status" value="1"/>
</dbReference>
<dbReference type="SUPFAM" id="SSF52540">
    <property type="entry name" value="P-loop containing nucleoside triphosphate hydrolases"/>
    <property type="match status" value="1"/>
</dbReference>
<reference evidence="9 10" key="1">
    <citation type="journal article" date="2007" name="Science">
        <title>The Chlamydomonas genome reveals the evolution of key animal and plant functions.</title>
        <authorList>
            <person name="Merchant S.S."/>
            <person name="Prochnik S.E."/>
            <person name="Vallon O."/>
            <person name="Harris E.H."/>
            <person name="Karpowicz S.J."/>
            <person name="Witman G.B."/>
            <person name="Terry A."/>
            <person name="Salamov A."/>
            <person name="Fritz-Laylin L.K."/>
            <person name="Marechal-Drouard L."/>
            <person name="Marshall W.F."/>
            <person name="Qu L.H."/>
            <person name="Nelson D.R."/>
            <person name="Sanderfoot A.A."/>
            <person name="Spalding M.H."/>
            <person name="Kapitonov V.V."/>
            <person name="Ren Q."/>
            <person name="Ferris P."/>
            <person name="Lindquist E."/>
            <person name="Shapiro H."/>
            <person name="Lucas S.M."/>
            <person name="Grimwood J."/>
            <person name="Schmutz J."/>
            <person name="Cardol P."/>
            <person name="Cerutti H."/>
            <person name="Chanfreau G."/>
            <person name="Chen C.L."/>
            <person name="Cognat V."/>
            <person name="Croft M.T."/>
            <person name="Dent R."/>
            <person name="Dutcher S."/>
            <person name="Fernandez E."/>
            <person name="Fukuzawa H."/>
            <person name="Gonzalez-Ballester D."/>
            <person name="Gonzalez-Halphen D."/>
            <person name="Hallmann A."/>
            <person name="Hanikenne M."/>
            <person name="Hippler M."/>
            <person name="Inwood W."/>
            <person name="Jabbari K."/>
            <person name="Kalanon M."/>
            <person name="Kuras R."/>
            <person name="Lefebvre P.A."/>
            <person name="Lemaire S.D."/>
            <person name="Lobanov A.V."/>
            <person name="Lohr M."/>
            <person name="Manuell A."/>
            <person name="Meier I."/>
            <person name="Mets L."/>
            <person name="Mittag M."/>
            <person name="Mittelmeier T."/>
            <person name="Moroney J.V."/>
            <person name="Moseley J."/>
            <person name="Napoli C."/>
            <person name="Nedelcu A.M."/>
            <person name="Niyogi K."/>
            <person name="Novoselov S.V."/>
            <person name="Paulsen I.T."/>
            <person name="Pazour G."/>
            <person name="Purton S."/>
            <person name="Ral J.P."/>
            <person name="Riano-Pachon D.M."/>
            <person name="Riekhof W."/>
            <person name="Rymarquis L."/>
            <person name="Schroda M."/>
            <person name="Stern D."/>
            <person name="Umen J."/>
            <person name="Willows R."/>
            <person name="Wilson N."/>
            <person name="Zimmer S.L."/>
            <person name="Allmer J."/>
            <person name="Balk J."/>
            <person name="Bisova K."/>
            <person name="Chen C.J."/>
            <person name="Elias M."/>
            <person name="Gendler K."/>
            <person name="Hauser C."/>
            <person name="Lamb M.R."/>
            <person name="Ledford H."/>
            <person name="Long J.C."/>
            <person name="Minagawa J."/>
            <person name="Page M.D."/>
            <person name="Pan J."/>
            <person name="Pootakham W."/>
            <person name="Roje S."/>
            <person name="Rose A."/>
            <person name="Stahlberg E."/>
            <person name="Terauchi A.M."/>
            <person name="Yang P."/>
            <person name="Ball S."/>
            <person name="Bowler C."/>
            <person name="Dieckmann C.L."/>
            <person name="Gladyshev V.N."/>
            <person name="Green P."/>
            <person name="Jorgensen R."/>
            <person name="Mayfield S."/>
            <person name="Mueller-Roeber B."/>
            <person name="Rajamani S."/>
            <person name="Sayre R.T."/>
            <person name="Brokstein P."/>
            <person name="Dubchak I."/>
            <person name="Goodstein D."/>
            <person name="Hornick L."/>
            <person name="Huang Y.W."/>
            <person name="Jhaveri J."/>
            <person name="Luo Y."/>
            <person name="Martinez D."/>
            <person name="Ngau W.C."/>
            <person name="Otillar B."/>
            <person name="Poliakov A."/>
            <person name="Porter A."/>
            <person name="Szajkowski L."/>
            <person name="Werner G."/>
            <person name="Zhou K."/>
            <person name="Grigoriev I.V."/>
            <person name="Rokhsar D.S."/>
            <person name="Grossman A.R."/>
        </authorList>
    </citation>
    <scope>NUCLEOTIDE SEQUENCE [LARGE SCALE GENOMIC DNA]</scope>
    <source>
        <strain evidence="10">CC-503</strain>
    </source>
</reference>
<dbReference type="InterPro" id="IPR059027">
    <property type="entry name" value="DD_DDX21-DDX50"/>
</dbReference>
<dbReference type="CDD" id="cd00268">
    <property type="entry name" value="DEADc"/>
    <property type="match status" value="1"/>
</dbReference>
<evidence type="ECO:0000256" key="1">
    <source>
        <dbReference type="ARBA" id="ARBA00006517"/>
    </source>
</evidence>
<evidence type="ECO:0000256" key="4">
    <source>
        <dbReference type="ARBA" id="ARBA00022806"/>
    </source>
</evidence>
<feature type="compositionally biased region" description="Gly residues" evidence="6">
    <location>
        <begin position="751"/>
        <end position="775"/>
    </location>
</feature>
<dbReference type="OMA" id="SWGGDSD"/>
<keyword evidence="3" id="KW-0378">Hydrolase</keyword>
<feature type="region of interest" description="Disordered" evidence="6">
    <location>
        <begin position="644"/>
        <end position="826"/>
    </location>
</feature>
<protein>
    <recommendedName>
        <fullName evidence="11">RNA helicase</fullName>
    </recommendedName>
</protein>
<dbReference type="RefSeq" id="XP_042914830.1">
    <property type="nucleotide sequence ID" value="XM_043072371.1"/>
</dbReference>
<evidence type="ECO:0000256" key="6">
    <source>
        <dbReference type="SAM" id="MobiDB-lite"/>
    </source>
</evidence>